<feature type="domain" description="Peptidase M15C" evidence="2">
    <location>
        <begin position="137"/>
        <end position="226"/>
    </location>
</feature>
<gene>
    <name evidence="3" type="ordered locus">Halhy_2362</name>
</gene>
<feature type="chain" id="PRO_5003310279" description="Peptidase M15C domain-containing protein" evidence="1">
    <location>
        <begin position="19"/>
        <end position="296"/>
    </location>
</feature>
<reference evidence="3 4" key="1">
    <citation type="journal article" date="2011" name="Stand. Genomic Sci.">
        <title>Complete genome sequence of Haliscomenobacter hydrossis type strain (O).</title>
        <authorList>
            <consortium name="US DOE Joint Genome Institute (JGI-PGF)"/>
            <person name="Daligault H."/>
            <person name="Lapidus A."/>
            <person name="Zeytun A."/>
            <person name="Nolan M."/>
            <person name="Lucas S."/>
            <person name="Del Rio T.G."/>
            <person name="Tice H."/>
            <person name="Cheng J.F."/>
            <person name="Tapia R."/>
            <person name="Han C."/>
            <person name="Goodwin L."/>
            <person name="Pitluck S."/>
            <person name="Liolios K."/>
            <person name="Pagani I."/>
            <person name="Ivanova N."/>
            <person name="Huntemann M."/>
            <person name="Mavromatis K."/>
            <person name="Mikhailova N."/>
            <person name="Pati A."/>
            <person name="Chen A."/>
            <person name="Palaniappan K."/>
            <person name="Land M."/>
            <person name="Hauser L."/>
            <person name="Brambilla E.M."/>
            <person name="Rohde M."/>
            <person name="Verbarg S."/>
            <person name="Goker M."/>
            <person name="Bristow J."/>
            <person name="Eisen J.A."/>
            <person name="Markowitz V."/>
            <person name="Hugenholtz P."/>
            <person name="Kyrpides N.C."/>
            <person name="Klenk H.P."/>
            <person name="Woyke T."/>
        </authorList>
    </citation>
    <scope>NUCLEOTIDE SEQUENCE [LARGE SCALE GENOMIC DNA]</scope>
    <source>
        <strain evidence="4">ATCC 27775 / DSM 1100 / LMG 10767 / O</strain>
    </source>
</reference>
<evidence type="ECO:0000313" key="3">
    <source>
        <dbReference type="EMBL" id="AEE50238.1"/>
    </source>
</evidence>
<dbReference type="SUPFAM" id="SSF55166">
    <property type="entry name" value="Hedgehog/DD-peptidase"/>
    <property type="match status" value="1"/>
</dbReference>
<proteinExistence type="predicted"/>
<protein>
    <recommendedName>
        <fullName evidence="2">Peptidase M15C domain-containing protein</fullName>
    </recommendedName>
</protein>
<reference key="2">
    <citation type="submission" date="2011-04" db="EMBL/GenBank/DDBJ databases">
        <title>Complete sequence of chromosome of Haliscomenobacter hydrossis DSM 1100.</title>
        <authorList>
            <consortium name="US DOE Joint Genome Institute (JGI-PGF)"/>
            <person name="Lucas S."/>
            <person name="Han J."/>
            <person name="Lapidus A."/>
            <person name="Bruce D."/>
            <person name="Goodwin L."/>
            <person name="Pitluck S."/>
            <person name="Peters L."/>
            <person name="Kyrpides N."/>
            <person name="Mavromatis K."/>
            <person name="Ivanova N."/>
            <person name="Ovchinnikova G."/>
            <person name="Pagani I."/>
            <person name="Daligault H."/>
            <person name="Detter J.C."/>
            <person name="Han C."/>
            <person name="Land M."/>
            <person name="Hauser L."/>
            <person name="Markowitz V."/>
            <person name="Cheng J.-F."/>
            <person name="Hugenholtz P."/>
            <person name="Woyke T."/>
            <person name="Wu D."/>
            <person name="Verbarg S."/>
            <person name="Frueling A."/>
            <person name="Brambilla E."/>
            <person name="Klenk H.-P."/>
            <person name="Eisen J.A."/>
        </authorList>
    </citation>
    <scope>NUCLEOTIDE SEQUENCE</scope>
    <source>
        <strain>DSM 1100</strain>
    </source>
</reference>
<dbReference type="OrthoDB" id="9799970at2"/>
<dbReference type="Pfam" id="PF13539">
    <property type="entry name" value="Peptidase_M15_4"/>
    <property type="match status" value="1"/>
</dbReference>
<dbReference type="STRING" id="760192.Halhy_2362"/>
<dbReference type="AlphaFoldDB" id="F4KVB2"/>
<dbReference type="EMBL" id="CP002691">
    <property type="protein sequence ID" value="AEE50238.1"/>
    <property type="molecule type" value="Genomic_DNA"/>
</dbReference>
<name>F4KVB2_HALH1</name>
<dbReference type="RefSeq" id="WP_013764787.1">
    <property type="nucleotide sequence ID" value="NC_015510.1"/>
</dbReference>
<evidence type="ECO:0000313" key="4">
    <source>
        <dbReference type="Proteomes" id="UP000008461"/>
    </source>
</evidence>
<organism evidence="3 4">
    <name type="scientific">Haliscomenobacter hydrossis (strain ATCC 27775 / DSM 1100 / LMG 10767 / O)</name>
    <dbReference type="NCBI Taxonomy" id="760192"/>
    <lineage>
        <taxon>Bacteria</taxon>
        <taxon>Pseudomonadati</taxon>
        <taxon>Bacteroidota</taxon>
        <taxon>Saprospiria</taxon>
        <taxon>Saprospirales</taxon>
        <taxon>Haliscomenobacteraceae</taxon>
        <taxon>Haliscomenobacter</taxon>
    </lineage>
</organism>
<dbReference type="InterPro" id="IPR039561">
    <property type="entry name" value="Peptidase_M15C"/>
</dbReference>
<dbReference type="KEGG" id="hhy:Halhy_2362"/>
<keyword evidence="4" id="KW-1185">Reference proteome</keyword>
<feature type="signal peptide" evidence="1">
    <location>
        <begin position="1"/>
        <end position="18"/>
    </location>
</feature>
<dbReference type="HOGENOM" id="CLU_066235_3_0_10"/>
<dbReference type="Proteomes" id="UP000008461">
    <property type="component" value="Chromosome"/>
</dbReference>
<sequence>MPKILLLLLIFLSLNTCNKNIPTGKSSAEPGFAVLNIDEKLEQELRAKNVFGPLSPVPLNRLRLVRVKHFGFDDQEHTGELIVLDACAERVKLIFQDLFALKFPIEKIRLITAYNGDDGQSMADNNTSAHNLRAVTGGTSLSLHAYGTAIDLNPKINPYVAINATTGVATFQPIEGIKYANRMLDRLGKTRRKGFAEEIVEVFARHGFYGWGGYWDTPIDYQHFQLSRSVSEILVLMDPLTAANFFTQTVQFYKQHKRAIEDELDKKKAALGFKDKSMVTFYQEDPQRFLNLIKSI</sequence>
<accession>F4KVB2</accession>
<dbReference type="eggNOG" id="COG2843">
    <property type="taxonomic scope" value="Bacteria"/>
</dbReference>
<evidence type="ECO:0000256" key="1">
    <source>
        <dbReference type="SAM" id="SignalP"/>
    </source>
</evidence>
<keyword evidence="1" id="KW-0732">Signal</keyword>
<evidence type="ECO:0000259" key="2">
    <source>
        <dbReference type="Pfam" id="PF13539"/>
    </source>
</evidence>
<dbReference type="InterPro" id="IPR009045">
    <property type="entry name" value="Zn_M74/Hedgehog-like"/>
</dbReference>
<dbReference type="GO" id="GO:0008233">
    <property type="term" value="F:peptidase activity"/>
    <property type="evidence" value="ECO:0007669"/>
    <property type="project" value="InterPro"/>
</dbReference>
<dbReference type="Gene3D" id="3.30.1380.10">
    <property type="match status" value="1"/>
</dbReference>